<feature type="signal peptide" evidence="1">
    <location>
        <begin position="1"/>
        <end position="19"/>
    </location>
</feature>
<keyword evidence="1" id="KW-0732">Signal</keyword>
<name>A0A7Y4DQS9_9VIBR</name>
<reference evidence="2 3" key="1">
    <citation type="submission" date="2019-09" db="EMBL/GenBank/DDBJ databases">
        <title>Draft genome sequencing and comparative genomics of hatchery-associated Vibrios.</title>
        <authorList>
            <person name="Kehlet-Delgado H."/>
            <person name="Mueller R.S."/>
        </authorList>
    </citation>
    <scope>NUCLEOTIDE SEQUENCE [LARGE SCALE GENOMIC DNA]</scope>
    <source>
        <strain evidence="2 3">00-90-10</strain>
    </source>
</reference>
<dbReference type="RefSeq" id="WP_171367233.1">
    <property type="nucleotide sequence ID" value="NZ_VTXW01000004.1"/>
</dbReference>
<dbReference type="EMBL" id="VTXW01000004">
    <property type="protein sequence ID" value="NOH33114.1"/>
    <property type="molecule type" value="Genomic_DNA"/>
</dbReference>
<gene>
    <name evidence="2" type="ORF">F0245_06960</name>
</gene>
<dbReference type="AlphaFoldDB" id="A0A7Y4DQS9"/>
<evidence type="ECO:0000313" key="2">
    <source>
        <dbReference type="EMBL" id="NOH33114.1"/>
    </source>
</evidence>
<dbReference type="Proteomes" id="UP000525336">
    <property type="component" value="Unassembled WGS sequence"/>
</dbReference>
<evidence type="ECO:0000313" key="3">
    <source>
        <dbReference type="Proteomes" id="UP000525336"/>
    </source>
</evidence>
<feature type="chain" id="PRO_5031233185" evidence="1">
    <location>
        <begin position="20"/>
        <end position="304"/>
    </location>
</feature>
<evidence type="ECO:0000256" key="1">
    <source>
        <dbReference type="SAM" id="SignalP"/>
    </source>
</evidence>
<accession>A0A7Y4DQS9</accession>
<comment type="caution">
    <text evidence="2">The sequence shown here is derived from an EMBL/GenBank/DDBJ whole genome shotgun (WGS) entry which is preliminary data.</text>
</comment>
<sequence length="304" mass="34280">MNVKTIIALTLLVPSITYAEADAILDVAGEIQINGQTVINNQGQFVGGEVFRKSDYYMLGEYHYVKKQFNTVSNSKVIAKPGLWKEETVSVTTEVREEWEGSMVPNPNYVPDFWETNPTDDEINQCWEVQCDQEEIYKEELVENTYVRTETSLWENIESDGISNMQGAWSNVETKNGKLNYEHSAQNTYKSEYEELVGNNNDNYRLGTSSPGYLNKYTSIGGDRAVGEVWFEGNDFAYTTKIDAIELNGIKYKNCLSESDGEEIVCQGIGIVQHEYYGTLVSHNSAEQITAENAVKPSKVMALK</sequence>
<organism evidence="2 3">
    <name type="scientific">Vibrio chagasii</name>
    <dbReference type="NCBI Taxonomy" id="170679"/>
    <lineage>
        <taxon>Bacteria</taxon>
        <taxon>Pseudomonadati</taxon>
        <taxon>Pseudomonadota</taxon>
        <taxon>Gammaproteobacteria</taxon>
        <taxon>Vibrionales</taxon>
        <taxon>Vibrionaceae</taxon>
        <taxon>Vibrio</taxon>
    </lineage>
</organism>
<protein>
    <submittedName>
        <fullName evidence="2">Uncharacterized protein</fullName>
    </submittedName>
</protein>
<proteinExistence type="predicted"/>